<dbReference type="STRING" id="5539.A0A3E2HCF9"/>
<protein>
    <recommendedName>
        <fullName evidence="2 6">Autophagy-related protein 17</fullName>
    </recommendedName>
</protein>
<feature type="non-terminal residue" evidence="9">
    <location>
        <position position="1"/>
    </location>
</feature>
<comment type="caution">
    <text evidence="9">The sequence shown here is derived from an EMBL/GenBank/DDBJ whole genome shotgun (WGS) entry which is preliminary data.</text>
</comment>
<comment type="function">
    <text evidence="6">Autophagy-specific protein that functions in response to autophagy-inducing signals as a scaffold to recruit other ATG proteins to organize preautophagosomal structure (PAS) formation. Modulates the timing and magnitude of the autophagy response, such as the size of the sequestering vesicles. Plays particularly a role in pexophagy and nucleophagy.</text>
</comment>
<dbReference type="AlphaFoldDB" id="A0A3E2HCF9"/>
<dbReference type="GO" id="GO:0000045">
    <property type="term" value="P:autophagosome assembly"/>
    <property type="evidence" value="ECO:0007669"/>
    <property type="project" value="TreeGrafter"/>
</dbReference>
<sequence>MSSSPSALTQSQNQNQAAHSPGNSTHSHHQQIQPSDQQPVDQPQYNDHPIAQEEISLERLVQHLLASKRSLSSISTVWRANEIVTSARSALEKSVKLTARSGYLRASITDQAKTLYKVRGGVEGVYNEGQRDFKNVLRTLDAANARLEETMDVLRSCMVEAAFRPASEEPRSLLDFVDEQPVENMRDALRASITDAQENQAEFNASLLSFDADLRNLRSSLSVALSATTPATGTETNANTSSPNNSPIPGHLGSLETHAQEMASLLDSLSSHFDLCVNAIKHTEGGYAAVRKAASSQPPGVEAVSVSGVMQSPGEEDMHPEEQEAITEEERREMLQVLETDASEVEDVVLELRSLLSEMETRHDAILAHLASQHAAYTSTLTTFTLLESISTRLTSYIISAQEFRLRWDETRVSILEKLEELEAMRIFYEKYAEAYDGLIIEVARRRAAEVKARAILDRALEQVQRVVEADAVEREGFRVDVGEYLPLDLWDGLNGGMKRWSVAAVEGTDGVVANSTPDLDKGVVERAAKRDRERRGVAR</sequence>
<dbReference type="GO" id="GO:0034045">
    <property type="term" value="C:phagophore assembly site membrane"/>
    <property type="evidence" value="ECO:0007669"/>
    <property type="project" value="UniProtKB-SubCell"/>
</dbReference>
<dbReference type="Proteomes" id="UP000258309">
    <property type="component" value="Unassembled WGS sequence"/>
</dbReference>
<organism evidence="9 10">
    <name type="scientific">Scytalidium lignicola</name>
    <name type="common">Hyphomycete</name>
    <dbReference type="NCBI Taxonomy" id="5539"/>
    <lineage>
        <taxon>Eukaryota</taxon>
        <taxon>Fungi</taxon>
        <taxon>Dikarya</taxon>
        <taxon>Ascomycota</taxon>
        <taxon>Pezizomycotina</taxon>
        <taxon>Leotiomycetes</taxon>
        <taxon>Leotiomycetes incertae sedis</taxon>
        <taxon>Scytalidium</taxon>
    </lineage>
</organism>
<feature type="compositionally biased region" description="Low complexity" evidence="7">
    <location>
        <begin position="234"/>
        <end position="249"/>
    </location>
</feature>
<comment type="subcellular location">
    <subcellularLocation>
        <location evidence="6">Cytoplasm</location>
    </subcellularLocation>
    <subcellularLocation>
        <location evidence="6">Preautophagosomal structure membrane</location>
        <topology evidence="6">Peripheral membrane protein</topology>
    </subcellularLocation>
</comment>
<dbReference type="PANTHER" id="PTHR28005:SF1">
    <property type="entry name" value="AUTOPHAGY-RELATED PROTEIN 17"/>
    <property type="match status" value="1"/>
</dbReference>
<dbReference type="OMA" id="THVWRAN"/>
<evidence type="ECO:0000256" key="3">
    <source>
        <dbReference type="ARBA" id="ARBA00022490"/>
    </source>
</evidence>
<feature type="compositionally biased region" description="Polar residues" evidence="7">
    <location>
        <begin position="1"/>
        <end position="25"/>
    </location>
</feature>
<evidence type="ECO:0000259" key="8">
    <source>
        <dbReference type="Pfam" id="PF04108"/>
    </source>
</evidence>
<name>A0A3E2HCF9_SCYLI</name>
<dbReference type="Pfam" id="PF04108">
    <property type="entry name" value="ATG17_like"/>
    <property type="match status" value="1"/>
</dbReference>
<dbReference type="InterPro" id="IPR007240">
    <property type="entry name" value="Atg17"/>
</dbReference>
<evidence type="ECO:0000256" key="1">
    <source>
        <dbReference type="ARBA" id="ARBA00006259"/>
    </source>
</evidence>
<keyword evidence="10" id="KW-1185">Reference proteome</keyword>
<comment type="similarity">
    <text evidence="1 6">Belongs to the ATG17 family.</text>
</comment>
<keyword evidence="4 6" id="KW-0072">Autophagy</keyword>
<feature type="region of interest" description="Disordered" evidence="7">
    <location>
        <begin position="228"/>
        <end position="253"/>
    </location>
</feature>
<evidence type="ECO:0000256" key="4">
    <source>
        <dbReference type="ARBA" id="ARBA00023006"/>
    </source>
</evidence>
<dbReference type="EMBL" id="NCSJ02000084">
    <property type="protein sequence ID" value="RFU31094.1"/>
    <property type="molecule type" value="Genomic_DNA"/>
</dbReference>
<dbReference type="GO" id="GO:0030295">
    <property type="term" value="F:protein kinase activator activity"/>
    <property type="evidence" value="ECO:0007669"/>
    <property type="project" value="TreeGrafter"/>
</dbReference>
<evidence type="ECO:0000313" key="10">
    <source>
        <dbReference type="Proteomes" id="UP000258309"/>
    </source>
</evidence>
<dbReference type="PANTHER" id="PTHR28005">
    <property type="entry name" value="AUTOPHAGY-RELATED PROTEIN 17"/>
    <property type="match status" value="1"/>
</dbReference>
<evidence type="ECO:0000256" key="5">
    <source>
        <dbReference type="ARBA" id="ARBA00023136"/>
    </source>
</evidence>
<proteinExistence type="inferred from homology"/>
<dbReference type="GO" id="GO:0060090">
    <property type="term" value="F:molecular adaptor activity"/>
    <property type="evidence" value="ECO:0007669"/>
    <property type="project" value="TreeGrafter"/>
</dbReference>
<dbReference type="GO" id="GO:0000422">
    <property type="term" value="P:autophagy of mitochondrion"/>
    <property type="evidence" value="ECO:0007669"/>
    <property type="project" value="TreeGrafter"/>
</dbReference>
<feature type="non-terminal residue" evidence="9">
    <location>
        <position position="540"/>
    </location>
</feature>
<dbReference type="OrthoDB" id="1937984at2759"/>
<dbReference type="InterPro" id="IPR045326">
    <property type="entry name" value="ATG17-like_dom"/>
</dbReference>
<dbReference type="GO" id="GO:1990316">
    <property type="term" value="C:Atg1/ULK1 kinase complex"/>
    <property type="evidence" value="ECO:0007669"/>
    <property type="project" value="TreeGrafter"/>
</dbReference>
<accession>A0A3E2HCF9</accession>
<feature type="region of interest" description="Disordered" evidence="7">
    <location>
        <begin position="1"/>
        <end position="45"/>
    </location>
</feature>
<evidence type="ECO:0000256" key="7">
    <source>
        <dbReference type="SAM" id="MobiDB-lite"/>
    </source>
</evidence>
<feature type="compositionally biased region" description="Low complexity" evidence="7">
    <location>
        <begin position="30"/>
        <end position="44"/>
    </location>
</feature>
<reference evidence="9 10" key="1">
    <citation type="submission" date="2018-05" db="EMBL/GenBank/DDBJ databases">
        <title>Draft genome sequence of Scytalidium lignicola DSM 105466, a ubiquitous saprotrophic fungus.</title>
        <authorList>
            <person name="Buettner E."/>
            <person name="Gebauer A.M."/>
            <person name="Hofrichter M."/>
            <person name="Liers C."/>
            <person name="Kellner H."/>
        </authorList>
    </citation>
    <scope>NUCLEOTIDE SEQUENCE [LARGE SCALE GENOMIC DNA]</scope>
    <source>
        <strain evidence="9 10">DSM 105466</strain>
    </source>
</reference>
<feature type="domain" description="Autophagy protein ATG17-like" evidence="8">
    <location>
        <begin position="70"/>
        <end position="486"/>
    </location>
</feature>
<evidence type="ECO:0000256" key="2">
    <source>
        <dbReference type="ARBA" id="ARBA00013806"/>
    </source>
</evidence>
<dbReference type="GO" id="GO:0034727">
    <property type="term" value="P:piecemeal microautophagy of the nucleus"/>
    <property type="evidence" value="ECO:0007669"/>
    <property type="project" value="TreeGrafter"/>
</dbReference>
<evidence type="ECO:0000313" key="9">
    <source>
        <dbReference type="EMBL" id="RFU31094.1"/>
    </source>
</evidence>
<keyword evidence="5" id="KW-0472">Membrane</keyword>
<evidence type="ECO:0000256" key="6">
    <source>
        <dbReference type="RuleBase" id="RU368080"/>
    </source>
</evidence>
<gene>
    <name evidence="9" type="ORF">B7463_g5267</name>
</gene>
<keyword evidence="3 6" id="KW-0963">Cytoplasm</keyword>